<dbReference type="AlphaFoldDB" id="A0A3D9L3G4"/>
<evidence type="ECO:0000313" key="1">
    <source>
        <dbReference type="EMBL" id="RED97911.1"/>
    </source>
</evidence>
<proteinExistence type="predicted"/>
<protein>
    <submittedName>
        <fullName evidence="1">Uncharacterized protein</fullName>
    </submittedName>
</protein>
<comment type="caution">
    <text evidence="1">The sequence shown here is derived from an EMBL/GenBank/DDBJ whole genome shotgun (WGS) entry which is preliminary data.</text>
</comment>
<evidence type="ECO:0000313" key="2">
    <source>
        <dbReference type="Proteomes" id="UP000256779"/>
    </source>
</evidence>
<dbReference type="EMBL" id="QREG01000011">
    <property type="protein sequence ID" value="RED97911.1"/>
    <property type="molecule type" value="Genomic_DNA"/>
</dbReference>
<dbReference type="OrthoDB" id="9847410at2"/>
<organism evidence="1 2">
    <name type="scientific">Marinoscillum furvescens DSM 4134</name>
    <dbReference type="NCBI Taxonomy" id="1122208"/>
    <lineage>
        <taxon>Bacteria</taxon>
        <taxon>Pseudomonadati</taxon>
        <taxon>Bacteroidota</taxon>
        <taxon>Cytophagia</taxon>
        <taxon>Cytophagales</taxon>
        <taxon>Reichenbachiellaceae</taxon>
        <taxon>Marinoscillum</taxon>
    </lineage>
</organism>
<keyword evidence="2" id="KW-1185">Reference proteome</keyword>
<dbReference type="RefSeq" id="WP_115868439.1">
    <property type="nucleotide sequence ID" value="NZ_QREG01000011.1"/>
</dbReference>
<dbReference type="Proteomes" id="UP000256779">
    <property type="component" value="Unassembled WGS sequence"/>
</dbReference>
<accession>A0A3D9L3G4</accession>
<gene>
    <name evidence="1" type="ORF">C7460_11152</name>
</gene>
<sequence length="179" mass="21332">MKALVIYLGLMLPIGLTAESLEMRISRVTSQWKSEMQKLTEYQGLKSFCEQSAYRRQVIAMLHEIHAYHDELEKLLTSPHSAHTTRVARRLIRHLDHLEEHYNVHAFKLFFHDQCGLQQKIERRSAHYKAGFGVHSYSGKVYAQEVEMYRYIKKLTRKIVRIRKHVGHFYRRKPAWDHS</sequence>
<reference evidence="1 2" key="1">
    <citation type="submission" date="2018-07" db="EMBL/GenBank/DDBJ databases">
        <title>Genomic Encyclopedia of Type Strains, Phase IV (KMG-IV): sequencing the most valuable type-strain genomes for metagenomic binning, comparative biology and taxonomic classification.</title>
        <authorList>
            <person name="Goeker M."/>
        </authorList>
    </citation>
    <scope>NUCLEOTIDE SEQUENCE [LARGE SCALE GENOMIC DNA]</scope>
    <source>
        <strain evidence="1 2">DSM 4134</strain>
    </source>
</reference>
<name>A0A3D9L3G4_MARFU</name>